<name>A0A919GHC2_9ACTN</name>
<protein>
    <submittedName>
        <fullName evidence="2">Uncharacterized protein</fullName>
    </submittedName>
</protein>
<accession>A0A919GHC2</accession>
<gene>
    <name evidence="2" type="ORF">GCM10018793_50230</name>
</gene>
<dbReference type="AlphaFoldDB" id="A0A919GHC2"/>
<keyword evidence="3" id="KW-1185">Reference proteome</keyword>
<dbReference type="EMBL" id="BNCD01000016">
    <property type="protein sequence ID" value="GHH84772.1"/>
    <property type="molecule type" value="Genomic_DNA"/>
</dbReference>
<evidence type="ECO:0000256" key="1">
    <source>
        <dbReference type="SAM" id="MobiDB-lite"/>
    </source>
</evidence>
<organism evidence="2 3">
    <name type="scientific">Streptomyces sulfonofaciens</name>
    <dbReference type="NCBI Taxonomy" id="68272"/>
    <lineage>
        <taxon>Bacteria</taxon>
        <taxon>Bacillati</taxon>
        <taxon>Actinomycetota</taxon>
        <taxon>Actinomycetes</taxon>
        <taxon>Kitasatosporales</taxon>
        <taxon>Streptomycetaceae</taxon>
        <taxon>Streptomyces</taxon>
    </lineage>
</organism>
<evidence type="ECO:0000313" key="2">
    <source>
        <dbReference type="EMBL" id="GHH84772.1"/>
    </source>
</evidence>
<comment type="caution">
    <text evidence="2">The sequence shown here is derived from an EMBL/GenBank/DDBJ whole genome shotgun (WGS) entry which is preliminary data.</text>
</comment>
<sequence>MNAECHGIPFQRDVGVFWNVERWGAHSGPAAHTGALRHGSAPKKGAEPGL</sequence>
<proteinExistence type="predicted"/>
<feature type="region of interest" description="Disordered" evidence="1">
    <location>
        <begin position="27"/>
        <end position="50"/>
    </location>
</feature>
<reference evidence="2" key="1">
    <citation type="journal article" date="2014" name="Int. J. Syst. Evol. Microbiol.">
        <title>Complete genome sequence of Corynebacterium casei LMG S-19264T (=DSM 44701T), isolated from a smear-ripened cheese.</title>
        <authorList>
            <consortium name="US DOE Joint Genome Institute (JGI-PGF)"/>
            <person name="Walter F."/>
            <person name="Albersmeier A."/>
            <person name="Kalinowski J."/>
            <person name="Ruckert C."/>
        </authorList>
    </citation>
    <scope>NUCLEOTIDE SEQUENCE</scope>
    <source>
        <strain evidence="2">JCM 5069</strain>
    </source>
</reference>
<dbReference type="Proteomes" id="UP000603708">
    <property type="component" value="Unassembled WGS sequence"/>
</dbReference>
<reference evidence="2" key="2">
    <citation type="submission" date="2020-09" db="EMBL/GenBank/DDBJ databases">
        <authorList>
            <person name="Sun Q."/>
            <person name="Ohkuma M."/>
        </authorList>
    </citation>
    <scope>NUCLEOTIDE SEQUENCE</scope>
    <source>
        <strain evidence="2">JCM 5069</strain>
    </source>
</reference>
<evidence type="ECO:0000313" key="3">
    <source>
        <dbReference type="Proteomes" id="UP000603708"/>
    </source>
</evidence>